<dbReference type="EMBL" id="JAWDGP010003216">
    <property type="protein sequence ID" value="KAK3776489.1"/>
    <property type="molecule type" value="Genomic_DNA"/>
</dbReference>
<accession>A0AAE1DMX9</accession>
<dbReference type="FunFam" id="3.40.225.10:FF:000013">
    <property type="entry name" value="Class II aldolase"/>
    <property type="match status" value="1"/>
</dbReference>
<dbReference type="SUPFAM" id="SSF53639">
    <property type="entry name" value="AraD/HMP-PK domain-like"/>
    <property type="match status" value="1"/>
</dbReference>
<proteinExistence type="inferred from homology"/>
<organism evidence="3 4">
    <name type="scientific">Elysia crispata</name>
    <name type="common">lettuce slug</name>
    <dbReference type="NCBI Taxonomy" id="231223"/>
    <lineage>
        <taxon>Eukaryota</taxon>
        <taxon>Metazoa</taxon>
        <taxon>Spiralia</taxon>
        <taxon>Lophotrochozoa</taxon>
        <taxon>Mollusca</taxon>
        <taxon>Gastropoda</taxon>
        <taxon>Heterobranchia</taxon>
        <taxon>Euthyneura</taxon>
        <taxon>Panpulmonata</taxon>
        <taxon>Sacoglossa</taxon>
        <taxon>Placobranchoidea</taxon>
        <taxon>Plakobranchidae</taxon>
        <taxon>Elysia</taxon>
    </lineage>
</organism>
<keyword evidence="4" id="KW-1185">Reference proteome</keyword>
<evidence type="ECO:0000259" key="2">
    <source>
        <dbReference type="SMART" id="SM01007"/>
    </source>
</evidence>
<protein>
    <recommendedName>
        <fullName evidence="2">Class II aldolase/adducin N-terminal domain-containing protein</fullName>
    </recommendedName>
</protein>
<dbReference type="InterPro" id="IPR051017">
    <property type="entry name" value="Aldolase-II_Adducin_sf"/>
</dbReference>
<dbReference type="Gene3D" id="3.40.225.10">
    <property type="entry name" value="Class II aldolase/adducin N-terminal domain"/>
    <property type="match status" value="1"/>
</dbReference>
<gene>
    <name evidence="3" type="ORF">RRG08_023838</name>
</gene>
<dbReference type="NCBIfam" id="NF005451">
    <property type="entry name" value="PRK07044.1"/>
    <property type="match status" value="1"/>
</dbReference>
<feature type="domain" description="Class II aldolase/adducin N-terminal" evidence="2">
    <location>
        <begin position="44"/>
        <end position="226"/>
    </location>
</feature>
<name>A0AAE1DMX9_9GAST</name>
<dbReference type="Proteomes" id="UP001283361">
    <property type="component" value="Unassembled WGS sequence"/>
</dbReference>
<dbReference type="GO" id="GO:0005886">
    <property type="term" value="C:plasma membrane"/>
    <property type="evidence" value="ECO:0007669"/>
    <property type="project" value="UniProtKB-SubCell"/>
</dbReference>
<comment type="caution">
    <text evidence="3">The sequence shown here is derived from an EMBL/GenBank/DDBJ whole genome shotgun (WGS) entry which is preliminary data.</text>
</comment>
<dbReference type="PANTHER" id="PTHR10672:SF3">
    <property type="entry name" value="PROTEIN HU-LI TAI SHAO"/>
    <property type="match status" value="1"/>
</dbReference>
<evidence type="ECO:0000313" key="3">
    <source>
        <dbReference type="EMBL" id="KAK3776489.1"/>
    </source>
</evidence>
<comment type="similarity">
    <text evidence="1">Belongs to the aldolase class II family. Adducin subfamily.</text>
</comment>
<dbReference type="Pfam" id="PF00596">
    <property type="entry name" value="Aldolase_II"/>
    <property type="match status" value="1"/>
</dbReference>
<evidence type="ECO:0000256" key="1">
    <source>
        <dbReference type="ARBA" id="ARBA00006274"/>
    </source>
</evidence>
<dbReference type="InterPro" id="IPR001303">
    <property type="entry name" value="Aldolase_II/adducin_N"/>
</dbReference>
<dbReference type="AlphaFoldDB" id="A0AAE1DMX9"/>
<dbReference type="GO" id="GO:0051015">
    <property type="term" value="F:actin filament binding"/>
    <property type="evidence" value="ECO:0007669"/>
    <property type="project" value="TreeGrafter"/>
</dbReference>
<dbReference type="GO" id="GO:0014069">
    <property type="term" value="C:postsynaptic density"/>
    <property type="evidence" value="ECO:0007669"/>
    <property type="project" value="TreeGrafter"/>
</dbReference>
<dbReference type="PANTHER" id="PTHR10672">
    <property type="entry name" value="ADDUCIN"/>
    <property type="match status" value="1"/>
</dbReference>
<dbReference type="SMART" id="SM01007">
    <property type="entry name" value="Aldolase_II"/>
    <property type="match status" value="1"/>
</dbReference>
<sequence>MELLPWQSKGGLGNFVSASSVVPVNDLKGPKPSSYAEGETQLRCKLAALYRLVELCGWSHGIYNHISARVDGKDEHFLLNPFGMMYSEMTASSLVKVDLEGKVVGQSSSPFSVNLAGWTLHSAIHGARQDIKCIIHLHPPAAVAVSSMKSGMLPLCQEALTLGDISYHDYQGIVINSEEKKQLVKNLGPTNKVMMLRNHGFVACGETIEEAFHYTFNTLAACEQQIKAVQAGLDNVHIPKADGAVTQNHLLAMQGVGGSDSQGTKWKRGELEFEALMRALDNMGYRTGYDFKLLPVAKKNGTSSSV</sequence>
<evidence type="ECO:0000313" key="4">
    <source>
        <dbReference type="Proteomes" id="UP001283361"/>
    </source>
</evidence>
<dbReference type="InterPro" id="IPR036409">
    <property type="entry name" value="Aldolase_II/adducin_N_sf"/>
</dbReference>
<reference evidence="3" key="1">
    <citation type="journal article" date="2023" name="G3 (Bethesda)">
        <title>A reference genome for the long-term kleptoplast-retaining sea slug Elysia crispata morphotype clarki.</title>
        <authorList>
            <person name="Eastman K.E."/>
            <person name="Pendleton A.L."/>
            <person name="Shaikh M.A."/>
            <person name="Suttiyut T."/>
            <person name="Ogas R."/>
            <person name="Tomko P."/>
            <person name="Gavelis G."/>
            <person name="Widhalm J.R."/>
            <person name="Wisecaver J.H."/>
        </authorList>
    </citation>
    <scope>NUCLEOTIDE SEQUENCE</scope>
    <source>
        <strain evidence="3">ECLA1</strain>
    </source>
</reference>
<dbReference type="GO" id="GO:0005856">
    <property type="term" value="C:cytoskeleton"/>
    <property type="evidence" value="ECO:0007669"/>
    <property type="project" value="TreeGrafter"/>
</dbReference>